<dbReference type="Proteomes" id="UP001562354">
    <property type="component" value="Unassembled WGS sequence"/>
</dbReference>
<protein>
    <recommendedName>
        <fullName evidence="1">N-acetyltransferase domain-containing protein</fullName>
    </recommendedName>
</protein>
<organism evidence="2 3">
    <name type="scientific">Neodothiora populina</name>
    <dbReference type="NCBI Taxonomy" id="2781224"/>
    <lineage>
        <taxon>Eukaryota</taxon>
        <taxon>Fungi</taxon>
        <taxon>Dikarya</taxon>
        <taxon>Ascomycota</taxon>
        <taxon>Pezizomycotina</taxon>
        <taxon>Dothideomycetes</taxon>
        <taxon>Dothideomycetidae</taxon>
        <taxon>Dothideales</taxon>
        <taxon>Dothioraceae</taxon>
        <taxon>Neodothiora</taxon>
    </lineage>
</organism>
<comment type="caution">
    <text evidence="2">The sequence shown here is derived from an EMBL/GenBank/DDBJ whole genome shotgun (WGS) entry which is preliminary data.</text>
</comment>
<evidence type="ECO:0000313" key="3">
    <source>
        <dbReference type="Proteomes" id="UP001562354"/>
    </source>
</evidence>
<dbReference type="Gene3D" id="3.40.630.30">
    <property type="match status" value="1"/>
</dbReference>
<evidence type="ECO:0000313" key="2">
    <source>
        <dbReference type="EMBL" id="KAL1302840.1"/>
    </source>
</evidence>
<sequence length="234" mass="26324">MSETHPDEMFDTSPAPFPSKNIRLAGEHVTIVGTTAAHAPALFEQTGGSAHASLYQYLFDGPYDTIEDLSKALARQAADNATIFYTILLNNDGSGEVGKPVGQFALMRIDAANRVVEVGHVLYTPKLQRTPAATEAIFLLASHVFEDLGYRRFEWKCNSLNMPSRRAALRLGFTYEGMFRQHMFQRGKNRDTTWFSMLDGEWPGCKKAFQSWLSADNFDEAAKQRTRLEDFRSN</sequence>
<dbReference type="GeneID" id="95976874"/>
<reference evidence="2 3" key="1">
    <citation type="submission" date="2024-07" db="EMBL/GenBank/DDBJ databases">
        <title>Draft sequence of the Neodothiora populina.</title>
        <authorList>
            <person name="Drown D.D."/>
            <person name="Schuette U.S."/>
            <person name="Buechlein A.B."/>
            <person name="Rusch D.R."/>
            <person name="Winton L.W."/>
            <person name="Adams G.A."/>
        </authorList>
    </citation>
    <scope>NUCLEOTIDE SEQUENCE [LARGE SCALE GENOMIC DNA]</scope>
    <source>
        <strain evidence="2 3">CPC 39397</strain>
    </source>
</reference>
<accession>A0ABR3P9U1</accession>
<dbReference type="InterPro" id="IPR016181">
    <property type="entry name" value="Acyl_CoA_acyltransferase"/>
</dbReference>
<dbReference type="EMBL" id="JBFMKM010000012">
    <property type="protein sequence ID" value="KAL1302840.1"/>
    <property type="molecule type" value="Genomic_DNA"/>
</dbReference>
<dbReference type="SUPFAM" id="SSF55729">
    <property type="entry name" value="Acyl-CoA N-acyltransferases (Nat)"/>
    <property type="match status" value="1"/>
</dbReference>
<dbReference type="PANTHER" id="PTHR43441">
    <property type="entry name" value="RIBOSOMAL-PROTEIN-SERINE ACETYLTRANSFERASE"/>
    <property type="match status" value="1"/>
</dbReference>
<feature type="domain" description="N-acetyltransferase" evidence="1">
    <location>
        <begin position="30"/>
        <end position="174"/>
    </location>
</feature>
<dbReference type="PANTHER" id="PTHR43441:SF2">
    <property type="entry name" value="FAMILY ACETYLTRANSFERASE, PUTATIVE (AFU_ORTHOLOGUE AFUA_7G00850)-RELATED"/>
    <property type="match status" value="1"/>
</dbReference>
<name>A0ABR3P9U1_9PEZI</name>
<keyword evidence="3" id="KW-1185">Reference proteome</keyword>
<dbReference type="Pfam" id="PF13302">
    <property type="entry name" value="Acetyltransf_3"/>
    <property type="match status" value="1"/>
</dbReference>
<gene>
    <name evidence="2" type="ORF">AAFC00_003172</name>
</gene>
<evidence type="ECO:0000259" key="1">
    <source>
        <dbReference type="Pfam" id="PF13302"/>
    </source>
</evidence>
<dbReference type="InterPro" id="IPR051908">
    <property type="entry name" value="Ribosomal_N-acetyltransferase"/>
</dbReference>
<dbReference type="RefSeq" id="XP_069199116.1">
    <property type="nucleotide sequence ID" value="XM_069342611.1"/>
</dbReference>
<proteinExistence type="predicted"/>
<dbReference type="InterPro" id="IPR000182">
    <property type="entry name" value="GNAT_dom"/>
</dbReference>